<feature type="transmembrane region" description="Helical" evidence="1">
    <location>
        <begin position="351"/>
        <end position="369"/>
    </location>
</feature>
<evidence type="ECO:0000259" key="2">
    <source>
        <dbReference type="Pfam" id="PF04235"/>
    </source>
</evidence>
<feature type="transmembrane region" description="Helical" evidence="1">
    <location>
        <begin position="321"/>
        <end position="339"/>
    </location>
</feature>
<evidence type="ECO:0000313" key="3">
    <source>
        <dbReference type="EMBL" id="REF36810.1"/>
    </source>
</evidence>
<gene>
    <name evidence="3" type="ORF">DFJ64_2242</name>
</gene>
<feature type="transmembrane region" description="Helical" evidence="1">
    <location>
        <begin position="243"/>
        <end position="266"/>
    </location>
</feature>
<accession>A0A3D9V9H5</accession>
<protein>
    <submittedName>
        <fullName evidence="3">Putative membrane protein YeiB</fullName>
    </submittedName>
</protein>
<evidence type="ECO:0000256" key="1">
    <source>
        <dbReference type="SAM" id="Phobius"/>
    </source>
</evidence>
<evidence type="ECO:0000313" key="4">
    <source>
        <dbReference type="Proteomes" id="UP000256485"/>
    </source>
</evidence>
<sequence length="398" mass="41721">MVDTVRTPLASGPTPERERALAPDLARGVMLALIAVANAALYLHDRPAGVRGHVRDGSALDRAWVLLQMTVVDGRAYPMFAALFGYGMVQLANRQLALGATPARVRRLLRRRALWLVCFGLVHALLLFSGDILGPYGLLAMLVTLLLVAPARVLLGVAAAALVLTAAIGAFVGFVPPDGERVVMPSLAESDPLTATGLRLSEYSYSFVPGTVLLLTPALLGVWAARHRLLEETDRHRTLLRRVCVVGLSTAVVGGLPLALAAAQVWHLSGLGLAAASSLHTVTGFAGGLGYAALMGLVANRLGTRRGPLVSALVACGRRSLTCYLAQSVVFVALLAPYAGGLGARLGSAQVALVALLTWAATVVGADLVRRAGHRGPAEVLLRRLTYGPEALARSRTT</sequence>
<dbReference type="RefSeq" id="WP_115850380.1">
    <property type="nucleotide sequence ID" value="NZ_QTUC01000001.1"/>
</dbReference>
<dbReference type="PANTHER" id="PTHR30590:SF2">
    <property type="entry name" value="INNER MEMBRANE PROTEIN"/>
    <property type="match status" value="1"/>
</dbReference>
<feature type="transmembrane region" description="Helical" evidence="1">
    <location>
        <begin position="160"/>
        <end position="177"/>
    </location>
</feature>
<keyword evidence="1" id="KW-1133">Transmembrane helix</keyword>
<keyword evidence="1" id="KW-0472">Membrane</keyword>
<feature type="transmembrane region" description="Helical" evidence="1">
    <location>
        <begin position="278"/>
        <end position="300"/>
    </location>
</feature>
<keyword evidence="1" id="KW-0812">Transmembrane</keyword>
<dbReference type="EMBL" id="QTUC01000001">
    <property type="protein sequence ID" value="REF36810.1"/>
    <property type="molecule type" value="Genomic_DNA"/>
</dbReference>
<feature type="domain" description="DUF418" evidence="2">
    <location>
        <begin position="224"/>
        <end position="388"/>
    </location>
</feature>
<keyword evidence="4" id="KW-1185">Reference proteome</keyword>
<feature type="transmembrane region" description="Helical" evidence="1">
    <location>
        <begin position="203"/>
        <end position="223"/>
    </location>
</feature>
<reference evidence="3 4" key="1">
    <citation type="submission" date="2018-08" db="EMBL/GenBank/DDBJ databases">
        <title>Sequencing the genomes of 1000 actinobacteria strains.</title>
        <authorList>
            <person name="Klenk H.-P."/>
        </authorList>
    </citation>
    <scope>NUCLEOTIDE SEQUENCE [LARGE SCALE GENOMIC DNA]</scope>
    <source>
        <strain evidence="3 4">DSM 22891</strain>
    </source>
</reference>
<dbReference type="AlphaFoldDB" id="A0A3D9V9H5"/>
<feature type="transmembrane region" description="Helical" evidence="1">
    <location>
        <begin position="113"/>
        <end position="130"/>
    </location>
</feature>
<dbReference type="InterPro" id="IPR007349">
    <property type="entry name" value="DUF418"/>
</dbReference>
<organism evidence="3 4">
    <name type="scientific">Thermasporomyces composti</name>
    <dbReference type="NCBI Taxonomy" id="696763"/>
    <lineage>
        <taxon>Bacteria</taxon>
        <taxon>Bacillati</taxon>
        <taxon>Actinomycetota</taxon>
        <taxon>Actinomycetes</taxon>
        <taxon>Propionibacteriales</taxon>
        <taxon>Nocardioidaceae</taxon>
        <taxon>Thermasporomyces</taxon>
    </lineage>
</organism>
<dbReference type="Proteomes" id="UP000256485">
    <property type="component" value="Unassembled WGS sequence"/>
</dbReference>
<feature type="transmembrane region" description="Helical" evidence="1">
    <location>
        <begin position="136"/>
        <end position="155"/>
    </location>
</feature>
<dbReference type="Pfam" id="PF04235">
    <property type="entry name" value="DUF418"/>
    <property type="match status" value="1"/>
</dbReference>
<name>A0A3D9V9H5_THECX</name>
<dbReference type="OrthoDB" id="2388539at2"/>
<proteinExistence type="predicted"/>
<comment type="caution">
    <text evidence="3">The sequence shown here is derived from an EMBL/GenBank/DDBJ whole genome shotgun (WGS) entry which is preliminary data.</text>
</comment>
<dbReference type="PANTHER" id="PTHR30590">
    <property type="entry name" value="INNER MEMBRANE PROTEIN"/>
    <property type="match status" value="1"/>
</dbReference>
<dbReference type="InterPro" id="IPR052529">
    <property type="entry name" value="Bact_Transport_Assoc"/>
</dbReference>